<dbReference type="InterPro" id="IPR014957">
    <property type="entry name" value="IDEAL_dom"/>
</dbReference>
<accession>A0A098EK84</accession>
<dbReference type="AlphaFoldDB" id="A0A098EK84"/>
<dbReference type="OrthoDB" id="2427704at2"/>
<evidence type="ECO:0000313" key="3">
    <source>
        <dbReference type="Proteomes" id="UP000043699"/>
    </source>
</evidence>
<evidence type="ECO:0000259" key="1">
    <source>
        <dbReference type="SMART" id="SM00914"/>
    </source>
</evidence>
<dbReference type="Gene3D" id="4.10.810.10">
    <property type="entry name" value="Virus Scaffolding Protein, Chain A"/>
    <property type="match status" value="1"/>
</dbReference>
<protein>
    <submittedName>
        <fullName evidence="2">IDEAL domain protein</fullName>
    </submittedName>
</protein>
<keyword evidence="3" id="KW-1185">Reference proteome</keyword>
<dbReference type="RefSeq" id="WP_052651552.1">
    <property type="nucleotide sequence ID" value="NZ_CCXS01000001.1"/>
</dbReference>
<evidence type="ECO:0000313" key="2">
    <source>
        <dbReference type="EMBL" id="CEG22728.1"/>
    </source>
</evidence>
<dbReference type="Pfam" id="PF08858">
    <property type="entry name" value="IDEAL"/>
    <property type="match status" value="1"/>
</dbReference>
<dbReference type="STRING" id="1499687.BN1080_01663"/>
<reference evidence="2 3" key="1">
    <citation type="submission" date="2014-09" db="EMBL/GenBank/DDBJ databases">
        <authorList>
            <person name="Urmite Genomes Urmite Genomes"/>
        </authorList>
    </citation>
    <scope>NUCLEOTIDE SEQUENCE [LARGE SCALE GENOMIC DNA]</scope>
    <source>
        <strain evidence="2 3">ES2</strain>
    </source>
</reference>
<organism evidence="2 3">
    <name type="scientific">Planococcus massiliensis</name>
    <dbReference type="NCBI Taxonomy" id="1499687"/>
    <lineage>
        <taxon>Bacteria</taxon>
        <taxon>Bacillati</taxon>
        <taxon>Bacillota</taxon>
        <taxon>Bacilli</taxon>
        <taxon>Bacillales</taxon>
        <taxon>Caryophanaceae</taxon>
        <taxon>Planococcus</taxon>
    </lineage>
</organism>
<dbReference type="EMBL" id="CCXS01000001">
    <property type="protein sequence ID" value="CEG22728.1"/>
    <property type="molecule type" value="Genomic_DNA"/>
</dbReference>
<dbReference type="SMART" id="SM00914">
    <property type="entry name" value="IDEAL"/>
    <property type="match status" value="1"/>
</dbReference>
<dbReference type="Proteomes" id="UP000043699">
    <property type="component" value="Unassembled WGS sequence"/>
</dbReference>
<proteinExistence type="predicted"/>
<dbReference type="InterPro" id="IPR027393">
    <property type="entry name" value="Virus_scaffolding_prot_C"/>
</dbReference>
<name>A0A098EK84_9BACL</name>
<gene>
    <name evidence="2" type="ORF">BN1080_01663</name>
</gene>
<feature type="domain" description="IDEAL" evidence="1">
    <location>
        <begin position="64"/>
        <end position="99"/>
    </location>
</feature>
<sequence>METNKMILKTSDWVKGKSRHGELIIGYIDSMNVLKEAVNVTVVESDNEAIIGMTIAMPIQIVESLPAAESKEVAELEFLIDLALATDDKEWFQDLSSQLNEKKQAVN</sequence>